<feature type="binding site" description="in other chain" evidence="10">
    <location>
        <position position="57"/>
    </location>
    <ligand>
        <name>L-methionine</name>
        <dbReference type="ChEBI" id="CHEBI:57844"/>
        <note>ligand shared between two neighboring subunits</note>
    </ligand>
</feature>
<dbReference type="FunFam" id="3.30.300.10:FF:000003">
    <property type="entry name" value="S-adenosylmethionine synthase"/>
    <property type="match status" value="1"/>
</dbReference>
<evidence type="ECO:0000256" key="11">
    <source>
        <dbReference type="RuleBase" id="RU000542"/>
    </source>
</evidence>
<feature type="domain" description="S-adenosylmethionine synthetase N-terminal" evidence="13">
    <location>
        <begin position="6"/>
        <end position="102"/>
    </location>
</feature>
<comment type="subcellular location">
    <subcellularLocation>
        <location evidence="10 11">Cytoplasm</location>
    </subcellularLocation>
</comment>
<evidence type="ECO:0000256" key="9">
    <source>
        <dbReference type="ARBA" id="ARBA00022958"/>
    </source>
</evidence>
<dbReference type="EMBL" id="AGWN01000001">
    <property type="protein sequence ID" value="EPD30466.1"/>
    <property type="molecule type" value="Genomic_DNA"/>
</dbReference>
<feature type="binding site" description="in other chain" evidence="10">
    <location>
        <position position="283"/>
    </location>
    <ligand>
        <name>L-methionine</name>
        <dbReference type="ChEBI" id="CHEBI:57844"/>
        <note>ligand shared between two neighboring subunits</note>
    </ligand>
</feature>
<feature type="binding site" evidence="10">
    <location>
        <position position="275"/>
    </location>
    <ligand>
        <name>ATP</name>
        <dbReference type="ChEBI" id="CHEBI:30616"/>
        <note>ligand shared between two neighboring subunits</note>
    </ligand>
</feature>
<dbReference type="SUPFAM" id="SSF55973">
    <property type="entry name" value="S-adenosylmethionine synthetase"/>
    <property type="match status" value="3"/>
</dbReference>
<evidence type="ECO:0000259" key="15">
    <source>
        <dbReference type="Pfam" id="PF02773"/>
    </source>
</evidence>
<dbReference type="PANTHER" id="PTHR11964">
    <property type="entry name" value="S-ADENOSYLMETHIONINE SYNTHETASE"/>
    <property type="match status" value="1"/>
</dbReference>
<keyword evidence="10" id="KW-0963">Cytoplasm</keyword>
<feature type="binding site" description="in other chain" evidence="10">
    <location>
        <begin position="243"/>
        <end position="244"/>
    </location>
    <ligand>
        <name>ATP</name>
        <dbReference type="ChEBI" id="CHEBI:30616"/>
        <note>ligand shared between two neighboring subunits</note>
    </ligand>
</feature>
<dbReference type="Pfam" id="PF00438">
    <property type="entry name" value="S-AdoMet_synt_N"/>
    <property type="match status" value="1"/>
</dbReference>
<accession>A0A9W5RDS5</accession>
<keyword evidence="8 10" id="KW-0460">Magnesium</keyword>
<evidence type="ECO:0000256" key="12">
    <source>
        <dbReference type="RuleBase" id="RU004462"/>
    </source>
</evidence>
<dbReference type="InterPro" id="IPR002133">
    <property type="entry name" value="S-AdoMet_synthetase"/>
</dbReference>
<feature type="binding site" description="in other chain" evidence="10">
    <location>
        <begin position="174"/>
        <end position="176"/>
    </location>
    <ligand>
        <name>ATP</name>
        <dbReference type="ChEBI" id="CHEBI:30616"/>
        <note>ligand shared between two neighboring subunits</note>
    </ligand>
</feature>
<evidence type="ECO:0000259" key="13">
    <source>
        <dbReference type="Pfam" id="PF00438"/>
    </source>
</evidence>
<feature type="domain" description="S-adenosylmethionine synthetase C-terminal" evidence="15">
    <location>
        <begin position="246"/>
        <end position="382"/>
    </location>
</feature>
<feature type="binding site" evidence="10">
    <location>
        <position position="18"/>
    </location>
    <ligand>
        <name>Mg(2+)</name>
        <dbReference type="ChEBI" id="CHEBI:18420"/>
    </ligand>
</feature>
<dbReference type="GO" id="GO:0006730">
    <property type="term" value="P:one-carbon metabolic process"/>
    <property type="evidence" value="ECO:0007669"/>
    <property type="project" value="UniProtKB-KW"/>
</dbReference>
<dbReference type="Gene3D" id="3.30.300.10">
    <property type="match status" value="3"/>
</dbReference>
<dbReference type="InterPro" id="IPR022628">
    <property type="entry name" value="S-AdoMet_synt_N"/>
</dbReference>
<feature type="binding site" description="in other chain" evidence="10">
    <location>
        <position position="100"/>
    </location>
    <ligand>
        <name>L-methionine</name>
        <dbReference type="ChEBI" id="CHEBI:57844"/>
        <note>ligand shared between two neighboring subunits</note>
    </ligand>
</feature>
<dbReference type="Pfam" id="PF02773">
    <property type="entry name" value="S-AdoMet_synt_C"/>
    <property type="match status" value="1"/>
</dbReference>
<evidence type="ECO:0000256" key="6">
    <source>
        <dbReference type="ARBA" id="ARBA00022741"/>
    </source>
</evidence>
<dbReference type="GO" id="GO:0005524">
    <property type="term" value="F:ATP binding"/>
    <property type="evidence" value="ECO:0007669"/>
    <property type="project" value="UniProtKB-UniRule"/>
</dbReference>
<dbReference type="InterPro" id="IPR022631">
    <property type="entry name" value="ADOMET_SYNTHASE_CS"/>
</dbReference>
<feature type="region of interest" description="Flexible loop" evidence="10">
    <location>
        <begin position="100"/>
        <end position="110"/>
    </location>
</feature>
<dbReference type="PIRSF" id="PIRSF000497">
    <property type="entry name" value="MAT"/>
    <property type="match status" value="1"/>
</dbReference>
<dbReference type="InterPro" id="IPR022629">
    <property type="entry name" value="S-AdoMet_synt_central"/>
</dbReference>
<protein>
    <recommendedName>
        <fullName evidence="10">S-adenosylmethionine synthase</fullName>
        <shortName evidence="10">AdoMet synthase</shortName>
        <ecNumber evidence="10">2.5.1.6</ecNumber>
    </recommendedName>
    <alternativeName>
        <fullName evidence="10">MAT</fullName>
    </alternativeName>
    <alternativeName>
        <fullName evidence="10">Methionine adenosyltransferase</fullName>
    </alternativeName>
</protein>
<feature type="binding site" description="in other chain" evidence="10">
    <location>
        <begin position="258"/>
        <end position="259"/>
    </location>
    <ligand>
        <name>ATP</name>
        <dbReference type="ChEBI" id="CHEBI:30616"/>
        <note>ligand shared between two neighboring subunits</note>
    </ligand>
</feature>
<evidence type="ECO:0000256" key="10">
    <source>
        <dbReference type="HAMAP-Rule" id="MF_00086"/>
    </source>
</evidence>
<dbReference type="HAMAP" id="MF_00086">
    <property type="entry name" value="S_AdoMet_synth1"/>
    <property type="match status" value="1"/>
</dbReference>
<dbReference type="RefSeq" id="WP_016443578.1">
    <property type="nucleotide sequence ID" value="NZ_KE150266.1"/>
</dbReference>
<keyword evidence="17" id="KW-1185">Reference proteome</keyword>
<evidence type="ECO:0000313" key="16">
    <source>
        <dbReference type="EMBL" id="EPD30466.1"/>
    </source>
</evidence>
<dbReference type="AlphaFoldDB" id="A0A9W5RDS5"/>
<feature type="binding site" description="in other chain" evidence="10">
    <location>
        <position position="16"/>
    </location>
    <ligand>
        <name>ATP</name>
        <dbReference type="ChEBI" id="CHEBI:30616"/>
        <note>ligand shared between two neighboring subunits</note>
    </ligand>
</feature>
<keyword evidence="5 10" id="KW-0479">Metal-binding</keyword>
<dbReference type="EC" id="2.5.1.6" evidence="10"/>
<dbReference type="GO" id="GO:0004478">
    <property type="term" value="F:methionine adenosyltransferase activity"/>
    <property type="evidence" value="ECO:0007669"/>
    <property type="project" value="UniProtKB-UniRule"/>
</dbReference>
<evidence type="ECO:0000259" key="14">
    <source>
        <dbReference type="Pfam" id="PF02772"/>
    </source>
</evidence>
<comment type="catalytic activity">
    <reaction evidence="10">
        <text>L-methionine + ATP + H2O = S-adenosyl-L-methionine + phosphate + diphosphate</text>
        <dbReference type="Rhea" id="RHEA:21080"/>
        <dbReference type="ChEBI" id="CHEBI:15377"/>
        <dbReference type="ChEBI" id="CHEBI:30616"/>
        <dbReference type="ChEBI" id="CHEBI:33019"/>
        <dbReference type="ChEBI" id="CHEBI:43474"/>
        <dbReference type="ChEBI" id="CHEBI:57844"/>
        <dbReference type="ChEBI" id="CHEBI:59789"/>
        <dbReference type="EC" id="2.5.1.6"/>
    </reaction>
</comment>
<dbReference type="PROSITE" id="PS00377">
    <property type="entry name" value="ADOMET_SYNTHASE_2"/>
    <property type="match status" value="1"/>
</dbReference>
<evidence type="ECO:0000256" key="7">
    <source>
        <dbReference type="ARBA" id="ARBA00022840"/>
    </source>
</evidence>
<dbReference type="CDD" id="cd18079">
    <property type="entry name" value="S-AdoMet_synt"/>
    <property type="match status" value="1"/>
</dbReference>
<feature type="binding site" evidence="10">
    <location>
        <position position="252"/>
    </location>
    <ligand>
        <name>ATP</name>
        <dbReference type="ChEBI" id="CHEBI:30616"/>
        <note>ligand shared between two neighboring subunits</note>
    </ligand>
</feature>
<feature type="binding site" evidence="10">
    <location>
        <position position="252"/>
    </location>
    <ligand>
        <name>L-methionine</name>
        <dbReference type="ChEBI" id="CHEBI:57844"/>
        <note>ligand shared between two neighboring subunits</note>
    </ligand>
</feature>
<evidence type="ECO:0000256" key="1">
    <source>
        <dbReference type="ARBA" id="ARBA00005224"/>
    </source>
</evidence>
<dbReference type="NCBIfam" id="TIGR01034">
    <property type="entry name" value="metK"/>
    <property type="match status" value="1"/>
</dbReference>
<comment type="subunit">
    <text evidence="10">Homotetramer; dimer of dimers.</text>
</comment>
<evidence type="ECO:0000256" key="3">
    <source>
        <dbReference type="ARBA" id="ARBA00022563"/>
    </source>
</evidence>
<keyword evidence="4 10" id="KW-0808">Transferase</keyword>
<dbReference type="OrthoDB" id="9801686at2"/>
<keyword evidence="7 10" id="KW-0067">ATP-binding</keyword>
<dbReference type="InterPro" id="IPR022636">
    <property type="entry name" value="S-AdoMet_synthetase_sfam"/>
</dbReference>
<reference evidence="16 17" key="1">
    <citation type="submission" date="2013-05" db="EMBL/GenBank/DDBJ databases">
        <title>The Genome Sequence of Actinomyces europaeus ACS-120-V-COL10B.</title>
        <authorList>
            <consortium name="The Broad Institute Genomics Platform"/>
            <person name="Earl A."/>
            <person name="Ward D."/>
            <person name="Feldgarden M."/>
            <person name="Gevers D."/>
            <person name="Saerens B."/>
            <person name="Vaneechoutte M."/>
            <person name="Walker B."/>
            <person name="Young S."/>
            <person name="Zeng Q."/>
            <person name="Gargeya S."/>
            <person name="Fitzgerald M."/>
            <person name="Haas B."/>
            <person name="Abouelleil A."/>
            <person name="Allen A.W."/>
            <person name="Alvarado L."/>
            <person name="Arachchi H.M."/>
            <person name="Berlin A.M."/>
            <person name="Chapman S.B."/>
            <person name="Gainer-Dewar J."/>
            <person name="Goldberg J."/>
            <person name="Griggs A."/>
            <person name="Gujja S."/>
            <person name="Hansen M."/>
            <person name="Howarth C."/>
            <person name="Imamovic A."/>
            <person name="Ireland A."/>
            <person name="Larimer J."/>
            <person name="McCowan C."/>
            <person name="Murphy C."/>
            <person name="Pearson M."/>
            <person name="Poon T.W."/>
            <person name="Priest M."/>
            <person name="Roberts A."/>
            <person name="Saif S."/>
            <person name="Shea T."/>
            <person name="Sisk P."/>
            <person name="Sykes S."/>
            <person name="Wortman J."/>
            <person name="Nusbaum C."/>
            <person name="Birren B."/>
        </authorList>
    </citation>
    <scope>NUCLEOTIDE SEQUENCE [LARGE SCALE GENOMIC DNA]</scope>
    <source>
        <strain evidence="16 17">ACS-120-V-Col10b</strain>
    </source>
</reference>
<feature type="binding site" evidence="10">
    <location>
        <position position="44"/>
    </location>
    <ligand>
        <name>K(+)</name>
        <dbReference type="ChEBI" id="CHEBI:29103"/>
    </ligand>
</feature>
<comment type="cofactor">
    <cofactor evidence="10">
        <name>K(+)</name>
        <dbReference type="ChEBI" id="CHEBI:29103"/>
    </cofactor>
    <text evidence="10">Binds 1 potassium ion per subunit.</text>
</comment>
<comment type="function">
    <text evidence="10">Catalyzes the formation of S-adenosylmethionine (AdoMet) from methionine and ATP. The overall synthetic reaction is composed of two sequential steps, AdoMet formation and the subsequent tripolyphosphate hydrolysis which occurs prior to release of AdoMet from the enzyme.</text>
</comment>
<name>A0A9W5RDS5_9ACTO</name>
<comment type="cofactor">
    <cofactor evidence="10">
        <name>Mg(2+)</name>
        <dbReference type="ChEBI" id="CHEBI:18420"/>
    </cofactor>
    <text evidence="10">Binds 2 divalent ions per subunit.</text>
</comment>
<evidence type="ECO:0000256" key="8">
    <source>
        <dbReference type="ARBA" id="ARBA00022842"/>
    </source>
</evidence>
<dbReference type="GO" id="GO:0006556">
    <property type="term" value="P:S-adenosylmethionine biosynthetic process"/>
    <property type="evidence" value="ECO:0007669"/>
    <property type="project" value="UniProtKB-UniRule"/>
</dbReference>
<feature type="domain" description="S-adenosylmethionine synthetase central" evidence="14">
    <location>
        <begin position="126"/>
        <end position="244"/>
    </location>
</feature>
<gene>
    <name evidence="10" type="primary">metK</name>
    <name evidence="16" type="ORF">HMPREF9238_00209</name>
</gene>
<sequence length="395" mass="42283">MKAAPLFSSESVTSGHPDKVCDQIADGILDAALAQDPKTRSAVEVMATTNRVIVAGELSTTADLDIEQIVRSTIAQIGYTHEGVGFDSRTLQVMNILDHQSPDIAQSVERSMEAREEASADQLSLQGAGDQGLMFGYACDDTLALMPVPIYTAHQLASRLEHVRRTEMPGLRPDGKTQVTVRMENERPVSLETIVVSTQHEDALSLGEIREGVKRLVIDPVLGQIQERFDTSDVQLLINPSGRFVVGGPAGDTGVTGRKLIVDTYGGFARHGGGAFSGKDASKVDRSAAYATRWIAKNVVAAGLARRCEVQVSYAIGRAEPVGLHIDTFGSGSVSDAKLQSAVEQVFDLRPAALIEALKLNQPGFQAVAAYGHFGREGVTWEDTSKVDELLSVLG</sequence>
<dbReference type="GO" id="GO:0000287">
    <property type="term" value="F:magnesium ion binding"/>
    <property type="evidence" value="ECO:0007669"/>
    <property type="project" value="UniProtKB-UniRule"/>
</dbReference>
<dbReference type="Proteomes" id="UP000014387">
    <property type="component" value="Unassembled WGS sequence"/>
</dbReference>
<keyword evidence="3 10" id="KW-0554">One-carbon metabolism</keyword>
<comment type="similarity">
    <text evidence="2 10 12">Belongs to the AdoMet synthase family.</text>
</comment>
<proteinExistence type="inferred from homology"/>
<dbReference type="PROSITE" id="PS00376">
    <property type="entry name" value="ADOMET_SYNTHASE_1"/>
    <property type="match status" value="1"/>
</dbReference>
<organism evidence="16 17">
    <name type="scientific">Gleimia europaea ACS-120-V-Col10b</name>
    <dbReference type="NCBI Taxonomy" id="883069"/>
    <lineage>
        <taxon>Bacteria</taxon>
        <taxon>Bacillati</taxon>
        <taxon>Actinomycetota</taxon>
        <taxon>Actinomycetes</taxon>
        <taxon>Actinomycetales</taxon>
        <taxon>Actinomycetaceae</taxon>
        <taxon>Gleimia</taxon>
    </lineage>
</organism>
<evidence type="ECO:0000256" key="5">
    <source>
        <dbReference type="ARBA" id="ARBA00022723"/>
    </source>
</evidence>
<comment type="pathway">
    <text evidence="1 10">Amino-acid biosynthesis; S-adenosyl-L-methionine biosynthesis; S-adenosyl-L-methionine from L-methionine: step 1/1.</text>
</comment>
<keyword evidence="6 10" id="KW-0547">Nucleotide-binding</keyword>
<dbReference type="GO" id="GO:0005737">
    <property type="term" value="C:cytoplasm"/>
    <property type="evidence" value="ECO:0007669"/>
    <property type="project" value="UniProtKB-SubCell"/>
</dbReference>
<evidence type="ECO:0000256" key="4">
    <source>
        <dbReference type="ARBA" id="ARBA00022679"/>
    </source>
</evidence>
<comment type="caution">
    <text evidence="16">The sequence shown here is derived from an EMBL/GenBank/DDBJ whole genome shotgun (WGS) entry which is preliminary data.</text>
</comment>
<evidence type="ECO:0000256" key="2">
    <source>
        <dbReference type="ARBA" id="ARBA00009685"/>
    </source>
</evidence>
<evidence type="ECO:0000313" key="17">
    <source>
        <dbReference type="Proteomes" id="UP000014387"/>
    </source>
</evidence>
<dbReference type="Pfam" id="PF02772">
    <property type="entry name" value="S-AdoMet_synt_M"/>
    <property type="match status" value="1"/>
</dbReference>
<keyword evidence="9 10" id="KW-0630">Potassium</keyword>
<feature type="binding site" evidence="10">
    <location>
        <position position="279"/>
    </location>
    <ligand>
        <name>ATP</name>
        <dbReference type="ChEBI" id="CHEBI:30616"/>
        <note>ligand shared between two neighboring subunits</note>
    </ligand>
</feature>
<dbReference type="InterPro" id="IPR022630">
    <property type="entry name" value="S-AdoMet_synt_C"/>
</dbReference>